<dbReference type="EMBL" id="ML178876">
    <property type="protein sequence ID" value="TFK95735.1"/>
    <property type="molecule type" value="Genomic_DNA"/>
</dbReference>
<evidence type="ECO:0000313" key="1">
    <source>
        <dbReference type="EMBL" id="TFK95735.1"/>
    </source>
</evidence>
<accession>A0A5C3Q0W4</accession>
<dbReference type="Proteomes" id="UP000305067">
    <property type="component" value="Unassembled WGS sequence"/>
</dbReference>
<keyword evidence="2" id="KW-1185">Reference proteome</keyword>
<proteinExistence type="predicted"/>
<evidence type="ECO:0000313" key="2">
    <source>
        <dbReference type="Proteomes" id="UP000305067"/>
    </source>
</evidence>
<organism evidence="1 2">
    <name type="scientific">Pterulicium gracile</name>
    <dbReference type="NCBI Taxonomy" id="1884261"/>
    <lineage>
        <taxon>Eukaryota</taxon>
        <taxon>Fungi</taxon>
        <taxon>Dikarya</taxon>
        <taxon>Basidiomycota</taxon>
        <taxon>Agaricomycotina</taxon>
        <taxon>Agaricomycetes</taxon>
        <taxon>Agaricomycetidae</taxon>
        <taxon>Agaricales</taxon>
        <taxon>Pleurotineae</taxon>
        <taxon>Pterulaceae</taxon>
        <taxon>Pterulicium</taxon>
    </lineage>
</organism>
<gene>
    <name evidence="1" type="ORF">BDV98DRAFT_577331</name>
</gene>
<reference evidence="1 2" key="1">
    <citation type="journal article" date="2019" name="Nat. Ecol. Evol.">
        <title>Megaphylogeny resolves global patterns of mushroom evolution.</title>
        <authorList>
            <person name="Varga T."/>
            <person name="Krizsan K."/>
            <person name="Foldi C."/>
            <person name="Dima B."/>
            <person name="Sanchez-Garcia M."/>
            <person name="Sanchez-Ramirez S."/>
            <person name="Szollosi G.J."/>
            <person name="Szarkandi J.G."/>
            <person name="Papp V."/>
            <person name="Albert L."/>
            <person name="Andreopoulos W."/>
            <person name="Angelini C."/>
            <person name="Antonin V."/>
            <person name="Barry K.W."/>
            <person name="Bougher N.L."/>
            <person name="Buchanan P."/>
            <person name="Buyck B."/>
            <person name="Bense V."/>
            <person name="Catcheside P."/>
            <person name="Chovatia M."/>
            <person name="Cooper J."/>
            <person name="Damon W."/>
            <person name="Desjardin D."/>
            <person name="Finy P."/>
            <person name="Geml J."/>
            <person name="Haridas S."/>
            <person name="Hughes K."/>
            <person name="Justo A."/>
            <person name="Karasinski D."/>
            <person name="Kautmanova I."/>
            <person name="Kiss B."/>
            <person name="Kocsube S."/>
            <person name="Kotiranta H."/>
            <person name="LaButti K.M."/>
            <person name="Lechner B.E."/>
            <person name="Liimatainen K."/>
            <person name="Lipzen A."/>
            <person name="Lukacs Z."/>
            <person name="Mihaltcheva S."/>
            <person name="Morgado L.N."/>
            <person name="Niskanen T."/>
            <person name="Noordeloos M.E."/>
            <person name="Ohm R.A."/>
            <person name="Ortiz-Santana B."/>
            <person name="Ovrebo C."/>
            <person name="Racz N."/>
            <person name="Riley R."/>
            <person name="Savchenko A."/>
            <person name="Shiryaev A."/>
            <person name="Soop K."/>
            <person name="Spirin V."/>
            <person name="Szebenyi C."/>
            <person name="Tomsovsky M."/>
            <person name="Tulloss R.E."/>
            <person name="Uehling J."/>
            <person name="Grigoriev I.V."/>
            <person name="Vagvolgyi C."/>
            <person name="Papp T."/>
            <person name="Martin F.M."/>
            <person name="Miettinen O."/>
            <person name="Hibbett D.S."/>
            <person name="Nagy L.G."/>
        </authorList>
    </citation>
    <scope>NUCLEOTIDE SEQUENCE [LARGE SCALE GENOMIC DNA]</scope>
    <source>
        <strain evidence="1 2">CBS 309.79</strain>
    </source>
</reference>
<dbReference type="AlphaFoldDB" id="A0A5C3Q0W4"/>
<name>A0A5C3Q0W4_9AGAR</name>
<sequence length="53" mass="5740">MYFVSLRASGSSRIYAACTAPMRLLLLAAALFVRSLVCCSIYRVVPTRPGSLS</sequence>
<protein>
    <submittedName>
        <fullName evidence="1">Uncharacterized protein</fullName>
    </submittedName>
</protein>